<feature type="region of interest" description="Disordered" evidence="1">
    <location>
        <begin position="82"/>
        <end position="111"/>
    </location>
</feature>
<dbReference type="AlphaFoldDB" id="A0A1X2HDB2"/>
<accession>A0A1X2HDB2</accession>
<dbReference type="Proteomes" id="UP000242180">
    <property type="component" value="Unassembled WGS sequence"/>
</dbReference>
<keyword evidence="3" id="KW-1185">Reference proteome</keyword>
<gene>
    <name evidence="2" type="ORF">BCR43DRAFT_491499</name>
</gene>
<evidence type="ECO:0000256" key="1">
    <source>
        <dbReference type="SAM" id="MobiDB-lite"/>
    </source>
</evidence>
<organism evidence="2 3">
    <name type="scientific">Syncephalastrum racemosum</name>
    <name type="common">Filamentous fungus</name>
    <dbReference type="NCBI Taxonomy" id="13706"/>
    <lineage>
        <taxon>Eukaryota</taxon>
        <taxon>Fungi</taxon>
        <taxon>Fungi incertae sedis</taxon>
        <taxon>Mucoromycota</taxon>
        <taxon>Mucoromycotina</taxon>
        <taxon>Mucoromycetes</taxon>
        <taxon>Mucorales</taxon>
        <taxon>Syncephalastraceae</taxon>
        <taxon>Syncephalastrum</taxon>
    </lineage>
</organism>
<dbReference type="EMBL" id="MCGN01000005">
    <property type="protein sequence ID" value="ORY96326.1"/>
    <property type="molecule type" value="Genomic_DNA"/>
</dbReference>
<feature type="compositionally biased region" description="Acidic residues" evidence="1">
    <location>
        <begin position="97"/>
        <end position="107"/>
    </location>
</feature>
<evidence type="ECO:0000313" key="2">
    <source>
        <dbReference type="EMBL" id="ORY96326.1"/>
    </source>
</evidence>
<comment type="caution">
    <text evidence="2">The sequence shown here is derived from an EMBL/GenBank/DDBJ whole genome shotgun (WGS) entry which is preliminary data.</text>
</comment>
<reference evidence="2 3" key="1">
    <citation type="submission" date="2016-07" db="EMBL/GenBank/DDBJ databases">
        <title>Pervasive Adenine N6-methylation of Active Genes in Fungi.</title>
        <authorList>
            <consortium name="DOE Joint Genome Institute"/>
            <person name="Mondo S.J."/>
            <person name="Dannebaum R.O."/>
            <person name="Kuo R.C."/>
            <person name="Labutti K."/>
            <person name="Haridas S."/>
            <person name="Kuo A."/>
            <person name="Salamov A."/>
            <person name="Ahrendt S.R."/>
            <person name="Lipzen A."/>
            <person name="Sullivan W."/>
            <person name="Andreopoulos W.B."/>
            <person name="Clum A."/>
            <person name="Lindquist E."/>
            <person name="Daum C."/>
            <person name="Ramamoorthy G.K."/>
            <person name="Gryganskyi A."/>
            <person name="Culley D."/>
            <person name="Magnuson J.K."/>
            <person name="James T.Y."/>
            <person name="O'Malley M.A."/>
            <person name="Stajich J.E."/>
            <person name="Spatafora J.W."/>
            <person name="Visel A."/>
            <person name="Grigoriev I.V."/>
        </authorList>
    </citation>
    <scope>NUCLEOTIDE SEQUENCE [LARGE SCALE GENOMIC DNA]</scope>
    <source>
        <strain evidence="2 3">NRRL 2496</strain>
    </source>
</reference>
<name>A0A1X2HDB2_SYNRA</name>
<evidence type="ECO:0000313" key="3">
    <source>
        <dbReference type="Proteomes" id="UP000242180"/>
    </source>
</evidence>
<sequence length="155" mass="17443">MSGFPDPEVDPFQQCVSQHKPNSNDVGGPSWLQQSEGEPPSDRVIRWQVQTQQEQAQSAKLIRTLEAKLAKARSAYVASDAIDPSCRSGSLNGNEDTSYENIDDENDGNGAYEDNQEGLHLLWQRHHSDPDLAPRKDERQYTSWSAWLVSWIPCC</sequence>
<feature type="region of interest" description="Disordered" evidence="1">
    <location>
        <begin position="1"/>
        <end position="42"/>
    </location>
</feature>
<proteinExistence type="predicted"/>
<protein>
    <submittedName>
        <fullName evidence="2">Uncharacterized protein</fullName>
    </submittedName>
</protein>
<feature type="compositionally biased region" description="Polar residues" evidence="1">
    <location>
        <begin position="14"/>
        <end position="36"/>
    </location>
</feature>
<dbReference type="InParanoid" id="A0A1X2HDB2"/>
<feature type="compositionally biased region" description="Polar residues" evidence="1">
    <location>
        <begin position="87"/>
        <end position="96"/>
    </location>
</feature>